<keyword evidence="2" id="KW-1185">Reference proteome</keyword>
<dbReference type="Proteomes" id="UP000001514">
    <property type="component" value="Unassembled WGS sequence"/>
</dbReference>
<dbReference type="Gramene" id="EFJ36398">
    <property type="protein sequence ID" value="EFJ36398"/>
    <property type="gene ID" value="SELMODRAFT_165537"/>
</dbReference>
<dbReference type="EMBL" id="GL377567">
    <property type="protein sequence ID" value="EFJ36398.1"/>
    <property type="molecule type" value="Genomic_DNA"/>
</dbReference>
<dbReference type="Pfam" id="PF05742">
    <property type="entry name" value="TANGO2"/>
    <property type="match status" value="1"/>
</dbReference>
<dbReference type="KEGG" id="smo:SELMODRAFT_165537"/>
<dbReference type="OrthoDB" id="191601at2759"/>
<dbReference type="AlphaFoldDB" id="D8QV32"/>
<accession>D8QV32</accession>
<protein>
    <submittedName>
        <fullName evidence="1">Uncharacterized protein</fullName>
    </submittedName>
</protein>
<dbReference type="STRING" id="88036.D8QV32"/>
<dbReference type="HOGENOM" id="CLU_047037_1_1_1"/>
<organism evidence="2">
    <name type="scientific">Selaginella moellendorffii</name>
    <name type="common">Spikemoss</name>
    <dbReference type="NCBI Taxonomy" id="88036"/>
    <lineage>
        <taxon>Eukaryota</taxon>
        <taxon>Viridiplantae</taxon>
        <taxon>Streptophyta</taxon>
        <taxon>Embryophyta</taxon>
        <taxon>Tracheophyta</taxon>
        <taxon>Lycopodiopsida</taxon>
        <taxon>Selaginellales</taxon>
        <taxon>Selaginellaceae</taxon>
        <taxon>Selaginella</taxon>
    </lineage>
</organism>
<dbReference type="InParanoid" id="D8QV32"/>
<evidence type="ECO:0000313" key="1">
    <source>
        <dbReference type="EMBL" id="EFJ36398.1"/>
    </source>
</evidence>
<proteinExistence type="predicted"/>
<dbReference type="eggNOG" id="KOG2342">
    <property type="taxonomic scope" value="Eukaryota"/>
</dbReference>
<dbReference type="PANTHER" id="PTHR17985">
    <property type="entry name" value="SER/THR-RICH PROTEIN T10 IN DGCR REGION"/>
    <property type="match status" value="1"/>
</dbReference>
<dbReference type="OMA" id="FAWRPGH"/>
<dbReference type="InterPro" id="IPR008551">
    <property type="entry name" value="TANGO2"/>
</dbReference>
<reference evidence="1 2" key="1">
    <citation type="journal article" date="2011" name="Science">
        <title>The Selaginella genome identifies genetic changes associated with the evolution of vascular plants.</title>
        <authorList>
            <person name="Banks J.A."/>
            <person name="Nishiyama T."/>
            <person name="Hasebe M."/>
            <person name="Bowman J.L."/>
            <person name="Gribskov M."/>
            <person name="dePamphilis C."/>
            <person name="Albert V.A."/>
            <person name="Aono N."/>
            <person name="Aoyama T."/>
            <person name="Ambrose B.A."/>
            <person name="Ashton N.W."/>
            <person name="Axtell M.J."/>
            <person name="Barker E."/>
            <person name="Barker M.S."/>
            <person name="Bennetzen J.L."/>
            <person name="Bonawitz N.D."/>
            <person name="Chapple C."/>
            <person name="Cheng C."/>
            <person name="Correa L.G."/>
            <person name="Dacre M."/>
            <person name="DeBarry J."/>
            <person name="Dreyer I."/>
            <person name="Elias M."/>
            <person name="Engstrom E.M."/>
            <person name="Estelle M."/>
            <person name="Feng L."/>
            <person name="Finet C."/>
            <person name="Floyd S.K."/>
            <person name="Frommer W.B."/>
            <person name="Fujita T."/>
            <person name="Gramzow L."/>
            <person name="Gutensohn M."/>
            <person name="Harholt J."/>
            <person name="Hattori M."/>
            <person name="Heyl A."/>
            <person name="Hirai T."/>
            <person name="Hiwatashi Y."/>
            <person name="Ishikawa M."/>
            <person name="Iwata M."/>
            <person name="Karol K.G."/>
            <person name="Koehler B."/>
            <person name="Kolukisaoglu U."/>
            <person name="Kubo M."/>
            <person name="Kurata T."/>
            <person name="Lalonde S."/>
            <person name="Li K."/>
            <person name="Li Y."/>
            <person name="Litt A."/>
            <person name="Lyons E."/>
            <person name="Manning G."/>
            <person name="Maruyama T."/>
            <person name="Michael T.P."/>
            <person name="Mikami K."/>
            <person name="Miyazaki S."/>
            <person name="Morinaga S."/>
            <person name="Murata T."/>
            <person name="Mueller-Roeber B."/>
            <person name="Nelson D.R."/>
            <person name="Obara M."/>
            <person name="Oguri Y."/>
            <person name="Olmstead R.G."/>
            <person name="Onodera N."/>
            <person name="Petersen B.L."/>
            <person name="Pils B."/>
            <person name="Prigge M."/>
            <person name="Rensing S.A."/>
            <person name="Riano-Pachon D.M."/>
            <person name="Roberts A.W."/>
            <person name="Sato Y."/>
            <person name="Scheller H.V."/>
            <person name="Schulz B."/>
            <person name="Schulz C."/>
            <person name="Shakirov E.V."/>
            <person name="Shibagaki N."/>
            <person name="Shinohara N."/>
            <person name="Shippen D.E."/>
            <person name="Soerensen I."/>
            <person name="Sotooka R."/>
            <person name="Sugimoto N."/>
            <person name="Sugita M."/>
            <person name="Sumikawa N."/>
            <person name="Tanurdzic M."/>
            <person name="Theissen G."/>
            <person name="Ulvskov P."/>
            <person name="Wakazuki S."/>
            <person name="Weng J.K."/>
            <person name="Willats W.W."/>
            <person name="Wipf D."/>
            <person name="Wolf P.G."/>
            <person name="Yang L."/>
            <person name="Zimmer A.D."/>
            <person name="Zhu Q."/>
            <person name="Mitros T."/>
            <person name="Hellsten U."/>
            <person name="Loque D."/>
            <person name="Otillar R."/>
            <person name="Salamov A."/>
            <person name="Schmutz J."/>
            <person name="Shapiro H."/>
            <person name="Lindquist E."/>
            <person name="Lucas S."/>
            <person name="Rokhsar D."/>
            <person name="Grigoriev I.V."/>
        </authorList>
    </citation>
    <scope>NUCLEOTIDE SEQUENCE [LARGE SCALE GENOMIC DNA]</scope>
</reference>
<name>D8QV32_SELML</name>
<dbReference type="FunCoup" id="D8QV32">
    <property type="interactions" value="1346"/>
</dbReference>
<gene>
    <name evidence="1" type="ORF">SELMODRAFT_165537</name>
</gene>
<evidence type="ECO:0000313" key="2">
    <source>
        <dbReference type="Proteomes" id="UP000001514"/>
    </source>
</evidence>
<sequence length="269" mass="30456">MCVAIWALEEHPIYKFILTHNRDEFHSRESCPAHWWKEEPGNILAGRDGKEGGTWLGISATGRLAFVTNIREPLEKNAAVSRGFLPVQFLQSELNPKDHIDQLSSQAMSYNGFNLVVADVHSGEMACYSHSLKLGDTLTHDISRGIHGVSNGVFESNWPKVDRGKRKLKELLERYPNKEIPDKIIIDELLRDGRVFDDSVLPATGVTLERERMLSPLFVSQEQYGTICMTIIAARRDDVVSVYEEYLSGGVWKNHKVEFAMKKLESSLN</sequence>
<dbReference type="PANTHER" id="PTHR17985:SF8">
    <property type="entry name" value="TRANSPORT AND GOLGI ORGANIZATION PROTEIN 2 HOMOLOG"/>
    <property type="match status" value="1"/>
</dbReference>